<dbReference type="PANTHER" id="PTHR42899">
    <property type="entry name" value="SPERMATOGENESIS-ASSOCIATED PROTEIN 20"/>
    <property type="match status" value="1"/>
</dbReference>
<dbReference type="Proteomes" id="UP000294564">
    <property type="component" value="Unassembled WGS sequence"/>
</dbReference>
<evidence type="ECO:0000313" key="3">
    <source>
        <dbReference type="Proteomes" id="UP000294564"/>
    </source>
</evidence>
<organism evidence="2 3">
    <name type="scientific">Tenacibaculum skagerrakense</name>
    <dbReference type="NCBI Taxonomy" id="186571"/>
    <lineage>
        <taxon>Bacteria</taxon>
        <taxon>Pseudomonadati</taxon>
        <taxon>Bacteroidota</taxon>
        <taxon>Flavobacteriia</taxon>
        <taxon>Flavobacteriales</taxon>
        <taxon>Flavobacteriaceae</taxon>
        <taxon>Tenacibaculum</taxon>
    </lineage>
</organism>
<dbReference type="Pfam" id="PF03190">
    <property type="entry name" value="Thioredox_DsbH"/>
    <property type="match status" value="1"/>
</dbReference>
<gene>
    <name evidence="2" type="ORF">EV195_106128</name>
</gene>
<dbReference type="InterPro" id="IPR024705">
    <property type="entry name" value="Ssp411"/>
</dbReference>
<dbReference type="GO" id="GO:0005975">
    <property type="term" value="P:carbohydrate metabolic process"/>
    <property type="evidence" value="ECO:0007669"/>
    <property type="project" value="InterPro"/>
</dbReference>
<dbReference type="SUPFAM" id="SSF48208">
    <property type="entry name" value="Six-hairpin glycosidases"/>
    <property type="match status" value="1"/>
</dbReference>
<dbReference type="EMBL" id="SLXM01000006">
    <property type="protein sequence ID" value="TCP24323.1"/>
    <property type="molecule type" value="Genomic_DNA"/>
</dbReference>
<dbReference type="InterPro" id="IPR004879">
    <property type="entry name" value="Ssp411-like_TRX"/>
</dbReference>
<dbReference type="InterPro" id="IPR008928">
    <property type="entry name" value="6-hairpin_glycosidase_sf"/>
</dbReference>
<dbReference type="PIRSF" id="PIRSF006402">
    <property type="entry name" value="UCP006402_thioredoxin"/>
    <property type="match status" value="1"/>
</dbReference>
<dbReference type="InterPro" id="IPR036249">
    <property type="entry name" value="Thioredoxin-like_sf"/>
</dbReference>
<evidence type="ECO:0000259" key="1">
    <source>
        <dbReference type="Pfam" id="PF03190"/>
    </source>
</evidence>
<dbReference type="OrthoDB" id="9762614at2"/>
<dbReference type="AlphaFoldDB" id="A0A4R2NR08"/>
<dbReference type="PANTHER" id="PTHR42899:SF1">
    <property type="entry name" value="SPERMATOGENESIS-ASSOCIATED PROTEIN 20"/>
    <property type="match status" value="1"/>
</dbReference>
<dbReference type="Gene3D" id="3.40.30.10">
    <property type="entry name" value="Glutaredoxin"/>
    <property type="match status" value="1"/>
</dbReference>
<comment type="caution">
    <text evidence="2">The sequence shown here is derived from an EMBL/GenBank/DDBJ whole genome shotgun (WGS) entry which is preliminary data.</text>
</comment>
<dbReference type="SUPFAM" id="SSF52833">
    <property type="entry name" value="Thioredoxin-like"/>
    <property type="match status" value="1"/>
</dbReference>
<evidence type="ECO:0000313" key="2">
    <source>
        <dbReference type="EMBL" id="TCP24323.1"/>
    </source>
</evidence>
<proteinExistence type="predicted"/>
<reference evidence="2 3" key="1">
    <citation type="submission" date="2019-03" db="EMBL/GenBank/DDBJ databases">
        <title>Genomic Encyclopedia of Type Strains, Phase IV (KMG-IV): sequencing the most valuable type-strain genomes for metagenomic binning, comparative biology and taxonomic classification.</title>
        <authorList>
            <person name="Goeker M."/>
        </authorList>
    </citation>
    <scope>NUCLEOTIDE SEQUENCE [LARGE SCALE GENOMIC DNA]</scope>
    <source>
        <strain evidence="2 3">DSM 14836</strain>
    </source>
</reference>
<accession>A0A4R2NR08</accession>
<dbReference type="InterPro" id="IPR012341">
    <property type="entry name" value="6hp_glycosidase-like_sf"/>
</dbReference>
<dbReference type="Gene3D" id="1.50.10.10">
    <property type="match status" value="1"/>
</dbReference>
<protein>
    <recommendedName>
        <fullName evidence="1">Spermatogenesis-associated protein 20-like TRX domain-containing protein</fullName>
    </recommendedName>
</protein>
<name>A0A4R2NR08_9FLAO</name>
<dbReference type="PROSITE" id="PS51257">
    <property type="entry name" value="PROKAR_LIPOPROTEIN"/>
    <property type="match status" value="1"/>
</dbReference>
<sequence>MRFTQYQIFSLFVLLFIFSCSQHKEKHTNSLIHESSAYLLQHAHNPVNWFPWDTKYLEKAQKENKLVLLSIGYSSCHWCHVMEEETFEDEEVAKFMNDNFINIKIDREEHPDVDKTYMNAVQIMTGNGGWPLNCIVLPNGKPVWGGTYFERDEWLENLKNIQQFYIENPEKTDDFAEQLANNIKSLQAISKNNTEVTFSKEALNKNLELWSQQLDTINGGLIGINQFPRPNSYQFLLRYAYQTNNNKLLNFVTKTIDKMVLGGLHDHLEGGFARYTVDNKWHIPHFEKMLYDNAQLISLLSYAYQVTKKPFYKETVYKTVEFIEKEFHKNGLYFASLNADSFNEFNELEEGAYYTWNNEELASLITENKTLFDAYYGINEVKKVEGKSALVKRVTDSVFAKTNNLSIQELEKLVKNWNKQLLEARLKRKKPSLDTKIITAWNALLLQAYTDAFKVFGDVNFKDKAIQNGIALQKEAITTNEKVLRTINNKTKKIDGYLDDYALLINAYISLYQITFNEKWLTISNQLIKTCLESFYDSDQEFFKYSNKNNADLITNNFEIEDMVIPSSNSVMSKNLLYLGHYFDNKEYVKLSKKMLHNMQSQIEKYPHAYSNWLDNYLNYVFPFYETVICGEEAILKTKLLYQKQYIPNMLISGSTNKSELPLLLNRYNQDKTLIYVCVNKACKLPTEDIDRAIQLMKN</sequence>
<keyword evidence="3" id="KW-1185">Reference proteome</keyword>
<dbReference type="RefSeq" id="WP_132795001.1">
    <property type="nucleotide sequence ID" value="NZ_SLXM01000006.1"/>
</dbReference>
<feature type="domain" description="Spermatogenesis-associated protein 20-like TRX" evidence="1">
    <location>
        <begin position="28"/>
        <end position="183"/>
    </location>
</feature>